<gene>
    <name evidence="1" type="ORF">IM811_000900</name>
</gene>
<sequence length="70" mass="7984">MYSQAIFTPFQDESDETVVFVLSLWACYPWINPKLRLHLNDPYINEHKPGNQPSSIPPLGANYNKLTGCC</sequence>
<evidence type="ECO:0000313" key="1">
    <source>
        <dbReference type="EMBL" id="KAF9759206.1"/>
    </source>
</evidence>
<reference evidence="1" key="1">
    <citation type="submission" date="2020-10" db="EMBL/GenBank/DDBJ databases">
        <title>High-Quality Genome Resource of Clonostachys rosea strain S41 by Oxford Nanopore Long-Read Sequencing.</title>
        <authorList>
            <person name="Wang H."/>
        </authorList>
    </citation>
    <scope>NUCLEOTIDE SEQUENCE</scope>
    <source>
        <strain evidence="1">S41</strain>
    </source>
</reference>
<evidence type="ECO:0000313" key="2">
    <source>
        <dbReference type="Proteomes" id="UP000616885"/>
    </source>
</evidence>
<comment type="caution">
    <text evidence="1">The sequence shown here is derived from an EMBL/GenBank/DDBJ whole genome shotgun (WGS) entry which is preliminary data.</text>
</comment>
<proteinExistence type="predicted"/>
<name>A0A8H7NNU7_BIOOC</name>
<dbReference type="Proteomes" id="UP000616885">
    <property type="component" value="Unassembled WGS sequence"/>
</dbReference>
<dbReference type="EMBL" id="JADCTT010000001">
    <property type="protein sequence ID" value="KAF9759206.1"/>
    <property type="molecule type" value="Genomic_DNA"/>
</dbReference>
<dbReference type="AlphaFoldDB" id="A0A8H7NNU7"/>
<accession>A0A8H7NNU7</accession>
<protein>
    <submittedName>
        <fullName evidence="1">Uncharacterized protein</fullName>
    </submittedName>
</protein>
<organism evidence="1 2">
    <name type="scientific">Bionectria ochroleuca</name>
    <name type="common">Gliocladium roseum</name>
    <dbReference type="NCBI Taxonomy" id="29856"/>
    <lineage>
        <taxon>Eukaryota</taxon>
        <taxon>Fungi</taxon>
        <taxon>Dikarya</taxon>
        <taxon>Ascomycota</taxon>
        <taxon>Pezizomycotina</taxon>
        <taxon>Sordariomycetes</taxon>
        <taxon>Hypocreomycetidae</taxon>
        <taxon>Hypocreales</taxon>
        <taxon>Bionectriaceae</taxon>
        <taxon>Clonostachys</taxon>
    </lineage>
</organism>